<dbReference type="GO" id="GO:0008934">
    <property type="term" value="F:inositol monophosphate 1-phosphatase activity"/>
    <property type="evidence" value="ECO:0007669"/>
    <property type="project" value="InterPro"/>
</dbReference>
<dbReference type="PRINTS" id="PR01959">
    <property type="entry name" value="SBIMPHPHTASE"/>
</dbReference>
<evidence type="ECO:0000256" key="9">
    <source>
        <dbReference type="PIRSR" id="PIRSR600760-2"/>
    </source>
</evidence>
<evidence type="ECO:0000256" key="10">
    <source>
        <dbReference type="RuleBase" id="RU364068"/>
    </source>
</evidence>
<comment type="cofactor">
    <cofactor evidence="2 9 10">
        <name>Mg(2+)</name>
        <dbReference type="ChEBI" id="CHEBI:18420"/>
    </cofactor>
</comment>
<gene>
    <name evidence="11" type="ORF">FNA46_00640</name>
</gene>
<keyword evidence="8 9" id="KW-0460">Magnesium</keyword>
<dbReference type="PANTHER" id="PTHR20854">
    <property type="entry name" value="INOSITOL MONOPHOSPHATASE"/>
    <property type="match status" value="1"/>
</dbReference>
<evidence type="ECO:0000313" key="11">
    <source>
        <dbReference type="EMBL" id="TRL42957.1"/>
    </source>
</evidence>
<evidence type="ECO:0000256" key="7">
    <source>
        <dbReference type="ARBA" id="ARBA00022801"/>
    </source>
</evidence>
<feature type="binding site" evidence="9">
    <location>
        <position position="85"/>
    </location>
    <ligand>
        <name>Mg(2+)</name>
        <dbReference type="ChEBI" id="CHEBI:18420"/>
        <label>1</label>
        <note>catalytic</note>
    </ligand>
</feature>
<keyword evidence="7 10" id="KW-0378">Hydrolase</keyword>
<dbReference type="EC" id="3.1.3.25" evidence="4 10"/>
<feature type="binding site" evidence="9">
    <location>
        <position position="105"/>
    </location>
    <ligand>
        <name>Mg(2+)</name>
        <dbReference type="ChEBI" id="CHEBI:18420"/>
        <label>1</label>
        <note>catalytic</note>
    </ligand>
</feature>
<evidence type="ECO:0000256" key="8">
    <source>
        <dbReference type="ARBA" id="ARBA00022842"/>
    </source>
</evidence>
<evidence type="ECO:0000256" key="1">
    <source>
        <dbReference type="ARBA" id="ARBA00001033"/>
    </source>
</evidence>
<dbReference type="GO" id="GO:0046872">
    <property type="term" value="F:metal ion binding"/>
    <property type="evidence" value="ECO:0007669"/>
    <property type="project" value="UniProtKB-KW"/>
</dbReference>
<dbReference type="FunFam" id="3.30.540.10:FF:000003">
    <property type="entry name" value="Inositol-1-monophosphatase"/>
    <property type="match status" value="1"/>
</dbReference>
<dbReference type="InterPro" id="IPR033942">
    <property type="entry name" value="IMPase"/>
</dbReference>
<dbReference type="Gene3D" id="3.40.190.80">
    <property type="match status" value="1"/>
</dbReference>
<keyword evidence="6 9" id="KW-0479">Metal-binding</keyword>
<evidence type="ECO:0000256" key="6">
    <source>
        <dbReference type="ARBA" id="ARBA00022723"/>
    </source>
</evidence>
<organism evidence="11 12">
    <name type="scientific">Rhizobium straminoryzae</name>
    <dbReference type="NCBI Taxonomy" id="1387186"/>
    <lineage>
        <taxon>Bacteria</taxon>
        <taxon>Pseudomonadati</taxon>
        <taxon>Pseudomonadota</taxon>
        <taxon>Alphaproteobacteria</taxon>
        <taxon>Hyphomicrobiales</taxon>
        <taxon>Rhizobiaceae</taxon>
        <taxon>Rhizobium/Agrobacterium group</taxon>
        <taxon>Rhizobium</taxon>
    </lineage>
</organism>
<dbReference type="InterPro" id="IPR022337">
    <property type="entry name" value="Inositol_monophosphatase_SuhB"/>
</dbReference>
<dbReference type="AlphaFoldDB" id="A0A549TIB3"/>
<dbReference type="PANTHER" id="PTHR20854:SF4">
    <property type="entry name" value="INOSITOL-1-MONOPHOSPHATASE-RELATED"/>
    <property type="match status" value="1"/>
</dbReference>
<evidence type="ECO:0000256" key="2">
    <source>
        <dbReference type="ARBA" id="ARBA00001946"/>
    </source>
</evidence>
<feature type="binding site" evidence="9">
    <location>
        <position position="234"/>
    </location>
    <ligand>
        <name>Mg(2+)</name>
        <dbReference type="ChEBI" id="CHEBI:18420"/>
        <label>1</label>
        <note>catalytic</note>
    </ligand>
</feature>
<evidence type="ECO:0000256" key="3">
    <source>
        <dbReference type="ARBA" id="ARBA00009759"/>
    </source>
</evidence>
<dbReference type="InterPro" id="IPR000760">
    <property type="entry name" value="Inositol_monophosphatase-like"/>
</dbReference>
<evidence type="ECO:0000256" key="4">
    <source>
        <dbReference type="ARBA" id="ARBA00013106"/>
    </source>
</evidence>
<comment type="catalytic activity">
    <reaction evidence="1 10">
        <text>a myo-inositol phosphate + H2O = myo-inositol + phosphate</text>
        <dbReference type="Rhea" id="RHEA:24056"/>
        <dbReference type="ChEBI" id="CHEBI:15377"/>
        <dbReference type="ChEBI" id="CHEBI:17268"/>
        <dbReference type="ChEBI" id="CHEBI:43474"/>
        <dbReference type="ChEBI" id="CHEBI:84139"/>
        <dbReference type="EC" id="3.1.3.25"/>
    </reaction>
</comment>
<accession>A0A549TIB3</accession>
<evidence type="ECO:0000256" key="5">
    <source>
        <dbReference type="ARBA" id="ARBA00019784"/>
    </source>
</evidence>
<dbReference type="CDD" id="cd01639">
    <property type="entry name" value="IMPase"/>
    <property type="match status" value="1"/>
</dbReference>
<keyword evidence="12" id="KW-1185">Reference proteome</keyword>
<reference evidence="11 12" key="1">
    <citation type="submission" date="2019-07" db="EMBL/GenBank/DDBJ databases">
        <title>Ln-dependent methylotrophs.</title>
        <authorList>
            <person name="Tani A."/>
        </authorList>
    </citation>
    <scope>NUCLEOTIDE SEQUENCE [LARGE SCALE GENOMIC DNA]</scope>
    <source>
        <strain evidence="11 12">SM12</strain>
    </source>
</reference>
<proteinExistence type="inferred from homology"/>
<comment type="caution">
    <text evidence="11">The sequence shown here is derived from an EMBL/GenBank/DDBJ whole genome shotgun (WGS) entry which is preliminary data.</text>
</comment>
<dbReference type="Proteomes" id="UP000316801">
    <property type="component" value="Unassembled WGS sequence"/>
</dbReference>
<dbReference type="Gene3D" id="3.30.540.10">
    <property type="entry name" value="Fructose-1,6-Bisphosphatase, subunit A, domain 1"/>
    <property type="match status" value="1"/>
</dbReference>
<evidence type="ECO:0000313" key="12">
    <source>
        <dbReference type="Proteomes" id="UP000316801"/>
    </source>
</evidence>
<protein>
    <recommendedName>
        <fullName evidence="5 10">Inositol-1-monophosphatase</fullName>
        <ecNumber evidence="4 10">3.1.3.25</ecNumber>
    </recommendedName>
</protein>
<dbReference type="Pfam" id="PF00459">
    <property type="entry name" value="Inositol_P"/>
    <property type="match status" value="1"/>
</dbReference>
<dbReference type="GO" id="GO:0006020">
    <property type="term" value="P:inositol metabolic process"/>
    <property type="evidence" value="ECO:0007669"/>
    <property type="project" value="TreeGrafter"/>
</dbReference>
<feature type="binding site" evidence="9">
    <location>
        <position position="103"/>
    </location>
    <ligand>
        <name>Mg(2+)</name>
        <dbReference type="ChEBI" id="CHEBI:18420"/>
        <label>1</label>
        <note>catalytic</note>
    </ligand>
</feature>
<dbReference type="SUPFAM" id="SSF56655">
    <property type="entry name" value="Carbohydrate phosphatase"/>
    <property type="match status" value="1"/>
</dbReference>
<name>A0A549TIB3_9HYPH</name>
<sequence length="281" mass="30232">MKTVVMLSPQLSPRLPEHASNRVRLMAAAALEAGELARRSLKRRYADQMVAKAPRDYQTEIDVAVEEIIVRRMREHFPDHAITGEEAVANHEAAAGAPRIYIDPIDGTTNYAWGIPHFGMTIAIVEEGEVTCGVVYDSMQDELFVAEKGQGAFLNGERLACRPVAAIEDVLIGAGLPIPGQVKSTGEDTYFAALRRLMANTAGVRRLGSASLSLAYVACGRLDGFFEDGLSLHDYGASVLLIREAGGRVTGFSGGEIGRHGDILASNGTLHPWLLEGFAAD</sequence>
<dbReference type="PRINTS" id="PR00377">
    <property type="entry name" value="IMPHPHTASES"/>
</dbReference>
<dbReference type="GO" id="GO:0007165">
    <property type="term" value="P:signal transduction"/>
    <property type="evidence" value="ECO:0007669"/>
    <property type="project" value="TreeGrafter"/>
</dbReference>
<feature type="binding site" evidence="9">
    <location>
        <position position="106"/>
    </location>
    <ligand>
        <name>Mg(2+)</name>
        <dbReference type="ChEBI" id="CHEBI:18420"/>
        <label>1</label>
        <note>catalytic</note>
    </ligand>
</feature>
<dbReference type="EMBL" id="VJMG01000003">
    <property type="protein sequence ID" value="TRL42957.1"/>
    <property type="molecule type" value="Genomic_DNA"/>
</dbReference>
<comment type="similarity">
    <text evidence="3 10">Belongs to the inositol monophosphatase superfamily.</text>
</comment>